<feature type="signal peptide" evidence="14">
    <location>
        <begin position="1"/>
        <end position="26"/>
    </location>
</feature>
<feature type="compositionally biased region" description="Polar residues" evidence="13">
    <location>
        <begin position="31"/>
        <end position="41"/>
    </location>
</feature>
<evidence type="ECO:0000256" key="7">
    <source>
        <dbReference type="ARBA" id="ARBA00022723"/>
    </source>
</evidence>
<dbReference type="PANTHER" id="PTHR13062:SF9">
    <property type="entry name" value="MICROBIAL COLLAGENASE"/>
    <property type="match status" value="1"/>
</dbReference>
<protein>
    <recommendedName>
        <fullName evidence="4">microbial collagenase</fullName>
        <ecNumber evidence="4">3.4.24.3</ecNumber>
    </recommendedName>
</protein>
<reference evidence="17 18" key="1">
    <citation type="submission" date="2024-08" db="EMBL/GenBank/DDBJ databases">
        <authorList>
            <person name="Lu H."/>
        </authorList>
    </citation>
    <scope>NUCLEOTIDE SEQUENCE [LARGE SCALE GENOMIC DNA]</scope>
    <source>
        <strain evidence="17 18">DXS20W</strain>
    </source>
</reference>
<keyword evidence="5" id="KW-0964">Secreted</keyword>
<comment type="subcellular location">
    <subcellularLocation>
        <location evidence="3">Secreted</location>
    </subcellularLocation>
</comment>
<dbReference type="InterPro" id="IPR013661">
    <property type="entry name" value="Peptidase_M9_N_dom"/>
</dbReference>
<evidence type="ECO:0000256" key="10">
    <source>
        <dbReference type="ARBA" id="ARBA00022833"/>
    </source>
</evidence>
<keyword evidence="11" id="KW-0482">Metalloprotease</keyword>
<dbReference type="GO" id="GO:0004222">
    <property type="term" value="F:metalloendopeptidase activity"/>
    <property type="evidence" value="ECO:0007669"/>
    <property type="project" value="UniProtKB-EC"/>
</dbReference>
<dbReference type="PRINTS" id="PR00931">
    <property type="entry name" value="MICOLLPTASE"/>
</dbReference>
<sequence length="745" mass="80875">MRTLHRLATSLATSLALGTLATLALAHDHPTQQAPRPSQRSVLPPSPEQAQYQLLTPPRNARLDTGRVTALAATARPCEDMSVLAGLQGSALADYIANLPAFDCHYGLFSLSGTRAASVFSAANATAVAQRFAQEAASYDATNIRLVNLTLYLRAAYYVASGGSGPTPPAAVRDVTRSAIGGLIDGNRLMRANTPGYTTAGEVMTLLTNQSDELYYMPRMRSLVTRFTNTQASPNAVQALSERTVAAGFTGVLTVMYYVHWRDGAAAALQNDPSYTQALYGFVRGNRAALLGTPNDYQLNDALREALRYGQYPALLPTVSQEIRDTLATSRPSDNSVSLWAVAAEAVSYYDNANCASYGTCNYKTTLANAVLKFSQSCSSTLRVRAQALTAAQFSDTCTQLAAEESYAHTMLKTQRKPVPNDNNGALEVVVFDDYANYQKYASLIYGISTDNGGMYLEGNPADTANQARFVAYKATWLPDFQIWNLKHEYIHYLDGRFDMAGDFALSTSKPTVWWIEGIAEYLSLGNNNQAAIDAARTAQYKLSDIFGNTYQMADYVNRAYRWGYMATRFMVERHRSDVDANLALFRLGDYAGYQARMQAIGTRYDAEFASWVASATTAGQPPLPTDATLPACADKSTLYLGRNCSVFLPAATVNYLYLRLPVGASNVRIFSSGGTGDLSLSVDYGRWPTAAQYLARSAQPGTAQSVNIGQPSASDWYYVVLGSKDPRASYSGVSIAATYDVPKP</sequence>
<comment type="caution">
    <text evidence="17">The sequence shown here is derived from an EMBL/GenBank/DDBJ whole genome shotgun (WGS) entry which is preliminary data.</text>
</comment>
<dbReference type="RefSeq" id="WP_394509461.1">
    <property type="nucleotide sequence ID" value="NZ_JBIGHX010000001.1"/>
</dbReference>
<evidence type="ECO:0000256" key="4">
    <source>
        <dbReference type="ARBA" id="ARBA00012653"/>
    </source>
</evidence>
<evidence type="ECO:0000256" key="13">
    <source>
        <dbReference type="SAM" id="MobiDB-lite"/>
    </source>
</evidence>
<evidence type="ECO:0000313" key="18">
    <source>
        <dbReference type="Proteomes" id="UP001606302"/>
    </source>
</evidence>
<evidence type="ECO:0000256" key="1">
    <source>
        <dbReference type="ARBA" id="ARBA00000424"/>
    </source>
</evidence>
<dbReference type="Gene3D" id="2.60.120.380">
    <property type="match status" value="1"/>
</dbReference>
<evidence type="ECO:0000256" key="9">
    <source>
        <dbReference type="ARBA" id="ARBA00022801"/>
    </source>
</evidence>
<evidence type="ECO:0000256" key="14">
    <source>
        <dbReference type="SAM" id="SignalP"/>
    </source>
</evidence>
<dbReference type="Proteomes" id="UP001606302">
    <property type="component" value="Unassembled WGS sequence"/>
</dbReference>
<evidence type="ECO:0000256" key="11">
    <source>
        <dbReference type="ARBA" id="ARBA00023049"/>
    </source>
</evidence>
<accession>A0ABW7GFD4</accession>
<evidence type="ECO:0000259" key="16">
    <source>
        <dbReference type="Pfam" id="PF08453"/>
    </source>
</evidence>
<feature type="domain" description="Peptidase C-terminal archaeal/bacterial" evidence="15">
    <location>
        <begin position="654"/>
        <end position="719"/>
    </location>
</feature>
<dbReference type="Gene3D" id="1.10.390.20">
    <property type="match status" value="1"/>
</dbReference>
<evidence type="ECO:0000256" key="3">
    <source>
        <dbReference type="ARBA" id="ARBA00004613"/>
    </source>
</evidence>
<dbReference type="Pfam" id="PF04151">
    <property type="entry name" value="PPC"/>
    <property type="match status" value="1"/>
</dbReference>
<dbReference type="InterPro" id="IPR007280">
    <property type="entry name" value="Peptidase_C_arc/bac"/>
</dbReference>
<dbReference type="Pfam" id="PF08453">
    <property type="entry name" value="Peptidase_M9_N"/>
    <property type="match status" value="1"/>
</dbReference>
<evidence type="ECO:0000256" key="12">
    <source>
        <dbReference type="ARBA" id="ARBA00023145"/>
    </source>
</evidence>
<keyword evidence="7" id="KW-0479">Metal-binding</keyword>
<dbReference type="PANTHER" id="PTHR13062">
    <property type="entry name" value="COLLAGENASE"/>
    <property type="match status" value="1"/>
</dbReference>
<feature type="region of interest" description="Disordered" evidence="13">
    <location>
        <begin position="28"/>
        <end position="48"/>
    </location>
</feature>
<evidence type="ECO:0000313" key="17">
    <source>
        <dbReference type="EMBL" id="MFG6460653.1"/>
    </source>
</evidence>
<dbReference type="EMBL" id="JBIGHX010000001">
    <property type="protein sequence ID" value="MFG6460653.1"/>
    <property type="molecule type" value="Genomic_DNA"/>
</dbReference>
<dbReference type="Pfam" id="PF01752">
    <property type="entry name" value="Peptidase_M9"/>
    <property type="match status" value="1"/>
</dbReference>
<keyword evidence="18" id="KW-1185">Reference proteome</keyword>
<feature type="chain" id="PRO_5046009395" description="microbial collagenase" evidence="14">
    <location>
        <begin position="27"/>
        <end position="745"/>
    </location>
</feature>
<dbReference type="Gene3D" id="3.40.30.160">
    <property type="entry name" value="Collagenase ColT, N-terminal domain"/>
    <property type="match status" value="1"/>
</dbReference>
<comment type="catalytic activity">
    <reaction evidence="1">
        <text>Digestion of native collagen in the triple helical region at Xaa-|-Gly bonds. With synthetic peptides, a preference is shown for Gly at P3 and P1', Pro and Ala at P2 and P2', and hydroxyproline, Ala or Arg at P3'.</text>
        <dbReference type="EC" id="3.4.24.3"/>
    </reaction>
</comment>
<name>A0ABW7GFD4_9BURK</name>
<evidence type="ECO:0000256" key="2">
    <source>
        <dbReference type="ARBA" id="ARBA00001947"/>
    </source>
</evidence>
<keyword evidence="8 14" id="KW-0732">Signal</keyword>
<keyword evidence="12" id="KW-0865">Zymogen</keyword>
<feature type="domain" description="Peptidase M9 collagenase N-terminal" evidence="16">
    <location>
        <begin position="81"/>
        <end position="263"/>
    </location>
</feature>
<comment type="cofactor">
    <cofactor evidence="2">
        <name>Zn(2+)</name>
        <dbReference type="ChEBI" id="CHEBI:29105"/>
    </cofactor>
</comment>
<organism evidence="17 18">
    <name type="scientific">Pelomonas lactea</name>
    <dbReference type="NCBI Taxonomy" id="3299030"/>
    <lineage>
        <taxon>Bacteria</taxon>
        <taxon>Pseudomonadati</taxon>
        <taxon>Pseudomonadota</taxon>
        <taxon>Betaproteobacteria</taxon>
        <taxon>Burkholderiales</taxon>
        <taxon>Sphaerotilaceae</taxon>
        <taxon>Roseateles</taxon>
    </lineage>
</organism>
<evidence type="ECO:0000256" key="8">
    <source>
        <dbReference type="ARBA" id="ARBA00022729"/>
    </source>
</evidence>
<dbReference type="InterPro" id="IPR002169">
    <property type="entry name" value="Peptidase_M9A/M9B"/>
</dbReference>
<evidence type="ECO:0000256" key="6">
    <source>
        <dbReference type="ARBA" id="ARBA00022670"/>
    </source>
</evidence>
<dbReference type="EC" id="3.4.24.3" evidence="4"/>
<proteinExistence type="predicted"/>
<evidence type="ECO:0000256" key="5">
    <source>
        <dbReference type="ARBA" id="ARBA00022525"/>
    </source>
</evidence>
<gene>
    <name evidence="17" type="ORF">ACG04Q_03650</name>
</gene>
<keyword evidence="10" id="KW-0862">Zinc</keyword>
<keyword evidence="6" id="KW-0645">Protease</keyword>
<evidence type="ECO:0000259" key="15">
    <source>
        <dbReference type="Pfam" id="PF04151"/>
    </source>
</evidence>
<keyword evidence="9 17" id="KW-0378">Hydrolase</keyword>